<dbReference type="InterPro" id="IPR000858">
    <property type="entry name" value="S_locus_glycoprot_dom"/>
</dbReference>
<dbReference type="Gene3D" id="3.30.200.20">
    <property type="entry name" value="Phosphorylase Kinase, domain 1"/>
    <property type="match status" value="1"/>
</dbReference>
<feature type="domain" description="Protein kinase" evidence="11">
    <location>
        <begin position="468"/>
        <end position="720"/>
    </location>
</feature>
<gene>
    <name evidence="14" type="ORF">DH2020_041810</name>
</gene>
<evidence type="ECO:0000256" key="3">
    <source>
        <dbReference type="ARBA" id="ARBA00022729"/>
    </source>
</evidence>
<dbReference type="PROSITE" id="PS50948">
    <property type="entry name" value="PAN"/>
    <property type="match status" value="1"/>
</dbReference>
<evidence type="ECO:0000256" key="9">
    <source>
        <dbReference type="PIRNR" id="PIRNR000641"/>
    </source>
</evidence>
<comment type="catalytic activity">
    <reaction evidence="9">
        <text>L-seryl-[protein] + ATP = O-phospho-L-seryl-[protein] + ADP + H(+)</text>
        <dbReference type="Rhea" id="RHEA:17989"/>
        <dbReference type="Rhea" id="RHEA-COMP:9863"/>
        <dbReference type="Rhea" id="RHEA-COMP:11604"/>
        <dbReference type="ChEBI" id="CHEBI:15378"/>
        <dbReference type="ChEBI" id="CHEBI:29999"/>
        <dbReference type="ChEBI" id="CHEBI:30616"/>
        <dbReference type="ChEBI" id="CHEBI:83421"/>
        <dbReference type="ChEBI" id="CHEBI:456216"/>
        <dbReference type="EC" id="2.7.11.1"/>
    </reaction>
</comment>
<dbReference type="InterPro" id="IPR001480">
    <property type="entry name" value="Bulb-type_lectin_dom"/>
</dbReference>
<keyword evidence="5 9" id="KW-0418">Kinase</keyword>
<dbReference type="Pfam" id="PF04398">
    <property type="entry name" value="DUF538"/>
    <property type="match status" value="1"/>
</dbReference>
<dbReference type="Proteomes" id="UP001318860">
    <property type="component" value="Unassembled WGS sequence"/>
</dbReference>
<keyword evidence="1 9" id="KW-0723">Serine/threonine-protein kinase</keyword>
<comment type="caution">
    <text evidence="14">The sequence shown here is derived from an EMBL/GenBank/DDBJ whole genome shotgun (WGS) entry which is preliminary data.</text>
</comment>
<evidence type="ECO:0000256" key="10">
    <source>
        <dbReference type="SAM" id="SignalP"/>
    </source>
</evidence>
<dbReference type="PANTHER" id="PTHR32444:SF198">
    <property type="entry name" value="BULB-TYPE LECTIN DOMAIN-CONTAINING PROTEIN"/>
    <property type="match status" value="1"/>
</dbReference>
<dbReference type="EMBL" id="JABTTQ020002402">
    <property type="protein sequence ID" value="KAK6124447.1"/>
    <property type="molecule type" value="Genomic_DNA"/>
</dbReference>
<organism evidence="14 15">
    <name type="scientific">Rehmannia glutinosa</name>
    <name type="common">Chinese foxglove</name>
    <dbReference type="NCBI Taxonomy" id="99300"/>
    <lineage>
        <taxon>Eukaryota</taxon>
        <taxon>Viridiplantae</taxon>
        <taxon>Streptophyta</taxon>
        <taxon>Embryophyta</taxon>
        <taxon>Tracheophyta</taxon>
        <taxon>Spermatophyta</taxon>
        <taxon>Magnoliopsida</taxon>
        <taxon>eudicotyledons</taxon>
        <taxon>Gunneridae</taxon>
        <taxon>Pentapetalae</taxon>
        <taxon>asterids</taxon>
        <taxon>lamiids</taxon>
        <taxon>Lamiales</taxon>
        <taxon>Orobanchaceae</taxon>
        <taxon>Rehmannieae</taxon>
        <taxon>Rehmannia</taxon>
    </lineage>
</organism>
<dbReference type="PROSITE" id="PS00108">
    <property type="entry name" value="PROTEIN_KINASE_ST"/>
    <property type="match status" value="1"/>
</dbReference>
<dbReference type="InterPro" id="IPR011009">
    <property type="entry name" value="Kinase-like_dom_sf"/>
</dbReference>
<protein>
    <recommendedName>
        <fullName evidence="9">Receptor-like serine/threonine-protein kinase</fullName>
        <ecNumber evidence="9">2.7.11.1</ecNumber>
    </recommendedName>
</protein>
<dbReference type="EC" id="2.7.11.1" evidence="9"/>
<dbReference type="Pfam" id="PF00954">
    <property type="entry name" value="S_locus_glycop"/>
    <property type="match status" value="1"/>
</dbReference>
<dbReference type="InterPro" id="IPR007493">
    <property type="entry name" value="DUF538"/>
</dbReference>
<evidence type="ECO:0000313" key="15">
    <source>
        <dbReference type="Proteomes" id="UP001318860"/>
    </source>
</evidence>
<dbReference type="CDD" id="cd00054">
    <property type="entry name" value="EGF_CA"/>
    <property type="match status" value="1"/>
</dbReference>
<dbReference type="CDD" id="cd01098">
    <property type="entry name" value="PAN_AP_plant"/>
    <property type="match status" value="1"/>
</dbReference>
<dbReference type="CDD" id="cd00028">
    <property type="entry name" value="B_lectin"/>
    <property type="match status" value="1"/>
</dbReference>
<dbReference type="SMART" id="SM00220">
    <property type="entry name" value="S_TKc"/>
    <property type="match status" value="1"/>
</dbReference>
<proteinExistence type="inferred from homology"/>
<dbReference type="InterPro" id="IPR003609">
    <property type="entry name" value="Pan_app"/>
</dbReference>
<keyword evidence="7" id="KW-1015">Disulfide bond</keyword>
<keyword evidence="2 9" id="KW-0808">Transferase</keyword>
<keyword evidence="3 10" id="KW-0732">Signal</keyword>
<feature type="signal peptide" evidence="10">
    <location>
        <begin position="1"/>
        <end position="25"/>
    </location>
</feature>
<dbReference type="SMART" id="SM00473">
    <property type="entry name" value="PAN_AP"/>
    <property type="match status" value="1"/>
</dbReference>
<evidence type="ECO:0000256" key="1">
    <source>
        <dbReference type="ARBA" id="ARBA00022527"/>
    </source>
</evidence>
<keyword evidence="15" id="KW-1185">Reference proteome</keyword>
<evidence type="ECO:0000259" key="12">
    <source>
        <dbReference type="PROSITE" id="PS50927"/>
    </source>
</evidence>
<dbReference type="SUPFAM" id="SSF141562">
    <property type="entry name" value="At5g01610-like"/>
    <property type="match status" value="1"/>
</dbReference>
<reference evidence="14 15" key="1">
    <citation type="journal article" date="2021" name="Comput. Struct. Biotechnol. J.">
        <title>De novo genome assembly of the potent medicinal plant Rehmannia glutinosa using nanopore technology.</title>
        <authorList>
            <person name="Ma L."/>
            <person name="Dong C."/>
            <person name="Song C."/>
            <person name="Wang X."/>
            <person name="Zheng X."/>
            <person name="Niu Y."/>
            <person name="Chen S."/>
            <person name="Feng W."/>
        </authorList>
    </citation>
    <scope>NUCLEOTIDE SEQUENCE [LARGE SCALE GENOMIC DNA]</scope>
    <source>
        <strain evidence="14">DH-2019</strain>
    </source>
</reference>
<keyword evidence="8" id="KW-0325">Glycoprotein</keyword>
<dbReference type="PIRSF" id="PIRSF000641">
    <property type="entry name" value="SRK"/>
    <property type="match status" value="1"/>
</dbReference>
<dbReference type="SUPFAM" id="SSF51110">
    <property type="entry name" value="alpha-D-mannose-specific plant lectins"/>
    <property type="match status" value="1"/>
</dbReference>
<feature type="domain" description="Bulb-type lectin" evidence="12">
    <location>
        <begin position="26"/>
        <end position="149"/>
    </location>
</feature>
<accession>A0ABR0UQ37</accession>
<evidence type="ECO:0000256" key="7">
    <source>
        <dbReference type="ARBA" id="ARBA00023157"/>
    </source>
</evidence>
<dbReference type="Gene3D" id="2.90.10.10">
    <property type="entry name" value="Bulb-type lectin domain"/>
    <property type="match status" value="1"/>
</dbReference>
<dbReference type="PANTHER" id="PTHR32444">
    <property type="entry name" value="BULB-TYPE LECTIN DOMAIN-CONTAINING PROTEIN"/>
    <property type="match status" value="1"/>
</dbReference>
<evidence type="ECO:0000313" key="14">
    <source>
        <dbReference type="EMBL" id="KAK6124447.1"/>
    </source>
</evidence>
<dbReference type="InterPro" id="IPR024171">
    <property type="entry name" value="SRK-like_kinase"/>
</dbReference>
<dbReference type="Pfam" id="PF01453">
    <property type="entry name" value="B_lectin"/>
    <property type="match status" value="1"/>
</dbReference>
<feature type="chain" id="PRO_5047442205" description="Receptor-like serine/threonine-protein kinase" evidence="10">
    <location>
        <begin position="26"/>
        <end position="791"/>
    </location>
</feature>
<dbReference type="SMART" id="SM00108">
    <property type="entry name" value="B_lectin"/>
    <property type="match status" value="1"/>
</dbReference>
<dbReference type="Gene3D" id="1.10.510.10">
    <property type="entry name" value="Transferase(Phosphotransferase) domain 1"/>
    <property type="match status" value="1"/>
</dbReference>
<evidence type="ECO:0000256" key="2">
    <source>
        <dbReference type="ARBA" id="ARBA00022679"/>
    </source>
</evidence>
<name>A0ABR0UQ37_REHGL</name>
<dbReference type="PROSITE" id="PS50927">
    <property type="entry name" value="BULB_LECTIN"/>
    <property type="match status" value="1"/>
</dbReference>
<dbReference type="InterPro" id="IPR008271">
    <property type="entry name" value="Ser/Thr_kinase_AS"/>
</dbReference>
<keyword evidence="4 9" id="KW-0547">Nucleotide-binding</keyword>
<evidence type="ECO:0000256" key="8">
    <source>
        <dbReference type="ARBA" id="ARBA00023180"/>
    </source>
</evidence>
<evidence type="ECO:0000256" key="6">
    <source>
        <dbReference type="ARBA" id="ARBA00022840"/>
    </source>
</evidence>
<evidence type="ECO:0000256" key="5">
    <source>
        <dbReference type="ARBA" id="ARBA00022777"/>
    </source>
</evidence>
<comment type="similarity">
    <text evidence="9">Belongs to the protein kinase superfamily. Ser/Thr protein kinase family.</text>
</comment>
<dbReference type="InterPro" id="IPR036758">
    <property type="entry name" value="At5g01610-like"/>
</dbReference>
<dbReference type="Pfam" id="PF00069">
    <property type="entry name" value="Pkinase"/>
    <property type="match status" value="1"/>
</dbReference>
<dbReference type="PROSITE" id="PS50011">
    <property type="entry name" value="PROTEIN_KINASE_DOM"/>
    <property type="match status" value="1"/>
</dbReference>
<dbReference type="Gene3D" id="2.30.240.10">
    <property type="entry name" value="At5g01610-like"/>
    <property type="match status" value="1"/>
</dbReference>
<evidence type="ECO:0000259" key="11">
    <source>
        <dbReference type="PROSITE" id="PS50011"/>
    </source>
</evidence>
<dbReference type="Pfam" id="PF08276">
    <property type="entry name" value="PAN_2"/>
    <property type="match status" value="1"/>
</dbReference>
<dbReference type="InterPro" id="IPR036426">
    <property type="entry name" value="Bulb-type_lectin_dom_sf"/>
</dbReference>
<dbReference type="SUPFAM" id="SSF56112">
    <property type="entry name" value="Protein kinase-like (PK-like)"/>
    <property type="match status" value="1"/>
</dbReference>
<feature type="domain" description="Apple" evidence="13">
    <location>
        <begin position="310"/>
        <end position="393"/>
    </location>
</feature>
<dbReference type="InterPro" id="IPR000719">
    <property type="entry name" value="Prot_kinase_dom"/>
</dbReference>
<evidence type="ECO:0000259" key="13">
    <source>
        <dbReference type="PROSITE" id="PS50948"/>
    </source>
</evidence>
<keyword evidence="6 9" id="KW-0067">ATP-binding</keyword>
<sequence length="791" mass="88718">MGFRHKPNSVFSLITFCLCLKVASAIDTLRVNQSIRDSEFLVSDGGNFKLGFFSPVNSSYRYVGVMYNIPVLTVVWVANIDKPLNDSTGTVEISEDGNLVILDGQRGMIWSSDLSRSVENSNSYMQRMRLITDLSRNEKSILTSWRSPSDPARGNFTASIKPLELPEMVVWNGSDPYWRSGPWNGQIFIGISEMLGSLYQNGFQVIKSNPATAYLTFSYFNTSVLSYFVLNVSGNLQQKVWSDGQADWEVTWSSIGSECDVYGTCGPFGSCNGQAKPMCTCLPGFEPKNVDEWSAGNWTSGCARKTPLGCEKNNSVGEMGKRDGFFRLKTVKLPDHANWFPIIEADCGSQCLINCLCIAYTFYAGIGCMFWFKSLIDVQKFSGGGGDLYIRLAHTELESMSSIAATRNNARRFMLCLILTDNKTDSGTEETDPGIQKERLLKDNVNGVELEELTFFKFEMLANATGNFDSVFKLGEGGFGKLPNGQEIAVKRLARSSNQGLEEFKNEVEVISKLQHRNLVRLLGCCVEREETMLVYEYMFNGSLDTYIFSLLYLHRDSRLRIIHRDLKASNILLDEEMNPKISDFGMARIFGVKEDQANTARVVGTLGYMAPEYALEGRFSEKSDVYSFGVLLLEIVSGRRNTSFYNDEQARSLIAYAGRTWTPEAHRQISCEPLRLAGKANHSFTIDGYDLKYKSTITGTISTDRIKNLKGIQVKILFFWVNIIEVTKDDDDDELEFSVGIASANFPVDSFYESPQCGCGFDCVNIDVAGKQSRKIRLKLVVPFPFKYYN</sequence>
<evidence type="ECO:0000256" key="4">
    <source>
        <dbReference type="ARBA" id="ARBA00022741"/>
    </source>
</evidence>
<comment type="catalytic activity">
    <reaction evidence="9">
        <text>L-threonyl-[protein] + ATP = O-phospho-L-threonyl-[protein] + ADP + H(+)</text>
        <dbReference type="Rhea" id="RHEA:46608"/>
        <dbReference type="Rhea" id="RHEA-COMP:11060"/>
        <dbReference type="Rhea" id="RHEA-COMP:11605"/>
        <dbReference type="ChEBI" id="CHEBI:15378"/>
        <dbReference type="ChEBI" id="CHEBI:30013"/>
        <dbReference type="ChEBI" id="CHEBI:30616"/>
        <dbReference type="ChEBI" id="CHEBI:61977"/>
        <dbReference type="ChEBI" id="CHEBI:456216"/>
        <dbReference type="EC" id="2.7.11.1"/>
    </reaction>
</comment>